<proteinExistence type="predicted"/>
<feature type="transmembrane region" description="Helical" evidence="1">
    <location>
        <begin position="12"/>
        <end position="31"/>
    </location>
</feature>
<gene>
    <name evidence="2" type="ORF">BBV17_16570</name>
</gene>
<keyword evidence="1" id="KW-0472">Membrane</keyword>
<reference evidence="2 3" key="1">
    <citation type="submission" date="2016-07" db="EMBL/GenBank/DDBJ databases">
        <title>Bacillus oceanisediminis whole genome.</title>
        <authorList>
            <person name="Pal Y."/>
            <person name="Verma A."/>
            <person name="Mual P."/>
            <person name="Srinivasan K."/>
        </authorList>
    </citation>
    <scope>NUCLEOTIDE SEQUENCE [LARGE SCALE GENOMIC DNA]</scope>
    <source>
        <strain evidence="2 3">Bhandara28</strain>
    </source>
</reference>
<accession>A0ABX3CT73</accession>
<dbReference type="EMBL" id="MBRJ01000018">
    <property type="protein sequence ID" value="OHX48541.1"/>
    <property type="molecule type" value="Genomic_DNA"/>
</dbReference>
<comment type="caution">
    <text evidence="2">The sequence shown here is derived from an EMBL/GenBank/DDBJ whole genome shotgun (WGS) entry which is preliminary data.</text>
</comment>
<keyword evidence="1" id="KW-1133">Transmembrane helix</keyword>
<organism evidence="2 3">
    <name type="scientific">Cytobacillus oceanisediminis</name>
    <dbReference type="NCBI Taxonomy" id="665099"/>
    <lineage>
        <taxon>Bacteria</taxon>
        <taxon>Bacillati</taxon>
        <taxon>Bacillota</taxon>
        <taxon>Bacilli</taxon>
        <taxon>Bacillales</taxon>
        <taxon>Bacillaceae</taxon>
        <taxon>Cytobacillus</taxon>
    </lineage>
</organism>
<name>A0ABX3CT73_9BACI</name>
<evidence type="ECO:0000256" key="1">
    <source>
        <dbReference type="SAM" id="Phobius"/>
    </source>
</evidence>
<sequence length="66" mass="7446">MNDIKPSKIQRLQEKYGASITALACLYSVVVSWGENWFFTVLFGLGVVVCGLMSYFDIKSTLKKSY</sequence>
<evidence type="ECO:0000313" key="2">
    <source>
        <dbReference type="EMBL" id="OHX48541.1"/>
    </source>
</evidence>
<keyword evidence="3" id="KW-1185">Reference proteome</keyword>
<dbReference type="RefSeq" id="WP_071157112.1">
    <property type="nucleotide sequence ID" value="NZ_MBRJ01000018.1"/>
</dbReference>
<keyword evidence="1" id="KW-0812">Transmembrane</keyword>
<dbReference type="Proteomes" id="UP000180194">
    <property type="component" value="Unassembled WGS sequence"/>
</dbReference>
<feature type="transmembrane region" description="Helical" evidence="1">
    <location>
        <begin position="37"/>
        <end position="56"/>
    </location>
</feature>
<protein>
    <submittedName>
        <fullName evidence="2">Uncharacterized protein</fullName>
    </submittedName>
</protein>
<evidence type="ECO:0000313" key="3">
    <source>
        <dbReference type="Proteomes" id="UP000180194"/>
    </source>
</evidence>